<sequence>MQGKLRQPFTASKVLKVPFQKEHQQIKIKYINVRKMLKMHKVDRGTSNPWGSGCPRQAMHPAVPVAEPRQRRTCSACTKTHSGHTASALQGLDNKTMGHNG</sequence>
<reference evidence="2 3" key="1">
    <citation type="submission" date="2024-02" db="EMBL/GenBank/DDBJ databases">
        <authorList>
            <person name="Chen Y."/>
            <person name="Shah S."/>
            <person name="Dougan E. K."/>
            <person name="Thang M."/>
            <person name="Chan C."/>
        </authorList>
    </citation>
    <scope>NUCLEOTIDE SEQUENCE [LARGE SCALE GENOMIC DNA]</scope>
</reference>
<organism evidence="2 3">
    <name type="scientific">Durusdinium trenchii</name>
    <dbReference type="NCBI Taxonomy" id="1381693"/>
    <lineage>
        <taxon>Eukaryota</taxon>
        <taxon>Sar</taxon>
        <taxon>Alveolata</taxon>
        <taxon>Dinophyceae</taxon>
        <taxon>Suessiales</taxon>
        <taxon>Symbiodiniaceae</taxon>
        <taxon>Durusdinium</taxon>
    </lineage>
</organism>
<evidence type="ECO:0000256" key="1">
    <source>
        <dbReference type="SAM" id="MobiDB-lite"/>
    </source>
</evidence>
<dbReference type="EMBL" id="CAXAMN010023973">
    <property type="protein sequence ID" value="CAK9082838.1"/>
    <property type="molecule type" value="Genomic_DNA"/>
</dbReference>
<name>A0ABP0Q5N6_9DINO</name>
<gene>
    <name evidence="2" type="ORF">CCMP2556_LOCUS40439</name>
</gene>
<feature type="region of interest" description="Disordered" evidence="1">
    <location>
        <begin position="81"/>
        <end position="101"/>
    </location>
</feature>
<protein>
    <submittedName>
        <fullName evidence="2">Uncharacterized protein</fullName>
    </submittedName>
</protein>
<evidence type="ECO:0000313" key="2">
    <source>
        <dbReference type="EMBL" id="CAK9082838.1"/>
    </source>
</evidence>
<comment type="caution">
    <text evidence="2">The sequence shown here is derived from an EMBL/GenBank/DDBJ whole genome shotgun (WGS) entry which is preliminary data.</text>
</comment>
<evidence type="ECO:0000313" key="3">
    <source>
        <dbReference type="Proteomes" id="UP001642484"/>
    </source>
</evidence>
<keyword evidence="3" id="KW-1185">Reference proteome</keyword>
<proteinExistence type="predicted"/>
<dbReference type="Proteomes" id="UP001642484">
    <property type="component" value="Unassembled WGS sequence"/>
</dbReference>
<accession>A0ABP0Q5N6</accession>